<evidence type="ECO:0000256" key="1">
    <source>
        <dbReference type="ARBA" id="ARBA00004651"/>
    </source>
</evidence>
<keyword evidence="5 6" id="KW-0472">Membrane</keyword>
<name>A0A285U793_9STAP</name>
<feature type="transmembrane region" description="Helical" evidence="6">
    <location>
        <begin position="159"/>
        <end position="178"/>
    </location>
</feature>
<organism evidence="7 8">
    <name type="scientific">Salinicoccus kekensis</name>
    <dbReference type="NCBI Taxonomy" id="714307"/>
    <lineage>
        <taxon>Bacteria</taxon>
        <taxon>Bacillati</taxon>
        <taxon>Bacillota</taxon>
        <taxon>Bacilli</taxon>
        <taxon>Bacillales</taxon>
        <taxon>Staphylococcaceae</taxon>
        <taxon>Salinicoccus</taxon>
    </lineage>
</organism>
<dbReference type="Proteomes" id="UP000219412">
    <property type="component" value="Unassembled WGS sequence"/>
</dbReference>
<feature type="transmembrane region" description="Helical" evidence="6">
    <location>
        <begin position="36"/>
        <end position="55"/>
    </location>
</feature>
<dbReference type="PANTHER" id="PTHR30250:SF11">
    <property type="entry name" value="O-ANTIGEN TRANSPORTER-RELATED"/>
    <property type="match status" value="1"/>
</dbReference>
<feature type="transmembrane region" description="Helical" evidence="6">
    <location>
        <begin position="199"/>
        <end position="220"/>
    </location>
</feature>
<comment type="subcellular location">
    <subcellularLocation>
        <location evidence="1">Cell membrane</location>
        <topology evidence="1">Multi-pass membrane protein</topology>
    </subcellularLocation>
</comment>
<keyword evidence="4 6" id="KW-1133">Transmembrane helix</keyword>
<evidence type="ECO:0000256" key="5">
    <source>
        <dbReference type="ARBA" id="ARBA00023136"/>
    </source>
</evidence>
<keyword evidence="2" id="KW-1003">Cell membrane</keyword>
<sequence length="402" mass="45900">MQSRVMNIVGTLFMAANQWLQVILITRLLGLYEVGLFSYFLALTGPLVLFARFSLSRLVPTQTKLSYDYAIFKQFRDITNYGFIFMSLAAVIFIDLTVYESICLFFFVLFKFYENKEEFIYTENISESRISFLALSKIYKSILTIILFTASIFIFDSLLMAMVSLLVSQVLIYYFYGLKFTFSPRKPVVKLNSGDFKKIFALGIGLSLVEVLSSLVSNVPRYMLEYFHSVETLGIFATIMYFALITNNIVFALNEGFIAGLAREARQNIRSFYRSFFKICGVFLILTAAGEIILILFGNDILVLVYGEEFMGYQREMLLLGVLLFFIVYTKLFEMALNVLNLYTPQVVMQAITFVTTIVLSIAVIIPFGLAGAFIVSISTHLLLLLGQITILMYHRKYKVSI</sequence>
<reference evidence="8" key="1">
    <citation type="submission" date="2017-08" db="EMBL/GenBank/DDBJ databases">
        <authorList>
            <person name="Varghese N."/>
            <person name="Submissions S."/>
        </authorList>
    </citation>
    <scope>NUCLEOTIDE SEQUENCE [LARGE SCALE GENOMIC DNA]</scope>
    <source>
        <strain evidence="8">DSM 23173</strain>
    </source>
</reference>
<dbReference type="OrthoDB" id="3246647at2"/>
<feature type="transmembrane region" description="Helical" evidence="6">
    <location>
        <begin position="83"/>
        <end position="110"/>
    </location>
</feature>
<dbReference type="GO" id="GO:0005886">
    <property type="term" value="C:plasma membrane"/>
    <property type="evidence" value="ECO:0007669"/>
    <property type="project" value="UniProtKB-SubCell"/>
</dbReference>
<feature type="transmembrane region" description="Helical" evidence="6">
    <location>
        <begin position="317"/>
        <end position="340"/>
    </location>
</feature>
<feature type="transmembrane region" description="Helical" evidence="6">
    <location>
        <begin position="130"/>
        <end position="153"/>
    </location>
</feature>
<evidence type="ECO:0000256" key="3">
    <source>
        <dbReference type="ARBA" id="ARBA00022692"/>
    </source>
</evidence>
<dbReference type="AlphaFoldDB" id="A0A285U793"/>
<feature type="transmembrane region" description="Helical" evidence="6">
    <location>
        <begin position="374"/>
        <end position="394"/>
    </location>
</feature>
<evidence type="ECO:0000313" key="7">
    <source>
        <dbReference type="EMBL" id="SOC37702.1"/>
    </source>
</evidence>
<feature type="transmembrane region" description="Helical" evidence="6">
    <location>
        <begin position="232"/>
        <end position="254"/>
    </location>
</feature>
<dbReference type="EMBL" id="OBQF01000001">
    <property type="protein sequence ID" value="SOC37702.1"/>
    <property type="molecule type" value="Genomic_DNA"/>
</dbReference>
<proteinExistence type="predicted"/>
<protein>
    <submittedName>
        <fullName evidence="7">O-antigen/teichoic acid export membrane protein</fullName>
    </submittedName>
</protein>
<evidence type="ECO:0000256" key="4">
    <source>
        <dbReference type="ARBA" id="ARBA00022989"/>
    </source>
</evidence>
<gene>
    <name evidence="7" type="ORF">SAMN05878391_0058</name>
</gene>
<evidence type="ECO:0000256" key="2">
    <source>
        <dbReference type="ARBA" id="ARBA00022475"/>
    </source>
</evidence>
<keyword evidence="3 6" id="KW-0812">Transmembrane</keyword>
<keyword evidence="8" id="KW-1185">Reference proteome</keyword>
<feature type="transmembrane region" description="Helical" evidence="6">
    <location>
        <begin position="275"/>
        <end position="297"/>
    </location>
</feature>
<accession>A0A285U793</accession>
<evidence type="ECO:0000256" key="6">
    <source>
        <dbReference type="SAM" id="Phobius"/>
    </source>
</evidence>
<dbReference type="InterPro" id="IPR050833">
    <property type="entry name" value="Poly_Biosynth_Transport"/>
</dbReference>
<evidence type="ECO:0000313" key="8">
    <source>
        <dbReference type="Proteomes" id="UP000219412"/>
    </source>
</evidence>
<dbReference type="PANTHER" id="PTHR30250">
    <property type="entry name" value="PST FAMILY PREDICTED COLANIC ACID TRANSPORTER"/>
    <property type="match status" value="1"/>
</dbReference>
<feature type="transmembrane region" description="Helical" evidence="6">
    <location>
        <begin position="347"/>
        <end position="368"/>
    </location>
</feature>